<evidence type="ECO:0000313" key="12">
    <source>
        <dbReference type="Proteomes" id="UP000430323"/>
    </source>
</evidence>
<dbReference type="Proteomes" id="UP000067598">
    <property type="component" value="Unassembled WGS sequence"/>
</dbReference>
<dbReference type="Proteomes" id="UP000464915">
    <property type="component" value="Chromosome"/>
</dbReference>
<evidence type="ECO:0000259" key="3">
    <source>
        <dbReference type="PROSITE" id="PS51186"/>
    </source>
</evidence>
<reference evidence="9 13" key="4">
    <citation type="submission" date="2019-12" db="EMBL/GenBank/DDBJ databases">
        <title>Complete Genome Sequences of Lactobacillus strains, C25 and P38, Isolated from Chicken Cecum.</title>
        <authorList>
            <person name="Hassan H.M."/>
            <person name="Mendoza M."/>
            <person name="Rezvani M."/>
            <person name="Koci M.D."/>
            <person name="Dickey A.N."/>
            <person name="Scholl E.H."/>
        </authorList>
    </citation>
    <scope>NUCLEOTIDE SEQUENCE [LARGE SCALE GENOMIC DNA]</scope>
    <source>
        <strain evidence="9 13">C25</strain>
    </source>
</reference>
<dbReference type="Proteomes" id="UP000784793">
    <property type="component" value="Unassembled WGS sequence"/>
</dbReference>
<reference evidence="4" key="6">
    <citation type="journal article" date="2021" name="PeerJ">
        <title>Extensive microbial diversity within the chicken gut microbiome revealed by metagenomics and culture.</title>
        <authorList>
            <person name="Gilroy R."/>
            <person name="Ravi A."/>
            <person name="Getino M."/>
            <person name="Pursley I."/>
            <person name="Horton D.L."/>
            <person name="Alikhan N.F."/>
            <person name="Baker D."/>
            <person name="Gharbi K."/>
            <person name="Hall N."/>
            <person name="Watson M."/>
            <person name="Adriaenssens E.M."/>
            <person name="Foster-Nyarko E."/>
            <person name="Jarju S."/>
            <person name="Secka A."/>
            <person name="Antonio M."/>
            <person name="Oren A."/>
            <person name="Chaudhuri R.R."/>
            <person name="La Ragione R."/>
            <person name="Hildebrand F."/>
            <person name="Pallen M.J."/>
        </authorList>
    </citation>
    <scope>NUCLEOTIDE SEQUENCE</scope>
    <source>
        <strain evidence="4">CHK194-22301</strain>
    </source>
</reference>
<reference evidence="5 11" key="2">
    <citation type="submission" date="2019-09" db="EMBL/GenBank/DDBJ databases">
        <title>Comparative analysis of L. crispatus genomes revealed niche specific adaptation to different host and body sites.</title>
        <authorList>
            <person name="Pan M."/>
            <person name="Hidalgo-Cantabrana C."/>
            <person name="Barrangou R."/>
        </authorList>
    </citation>
    <scope>NUCLEOTIDE SEQUENCE [LARGE SCALE GENOMIC DNA]</scope>
    <source>
        <strain evidence="5 11">NCK2488</strain>
    </source>
</reference>
<evidence type="ECO:0000313" key="8">
    <source>
        <dbReference type="EMBL" id="MBI1707726.1"/>
    </source>
</evidence>
<dbReference type="PROSITE" id="PS51186">
    <property type="entry name" value="GNAT"/>
    <property type="match status" value="1"/>
</dbReference>
<keyword evidence="1 7" id="KW-0808">Transferase</keyword>
<dbReference type="RefSeq" id="WP_057726698.1">
    <property type="nucleotide sequence ID" value="NZ_AP025162.1"/>
</dbReference>
<name>A0A109DEW4_9LACO</name>
<keyword evidence="2" id="KW-0012">Acyltransferase</keyword>
<dbReference type="EMBL" id="DYXB01000019">
    <property type="protein sequence ID" value="HJF09470.1"/>
    <property type="molecule type" value="Genomic_DNA"/>
</dbReference>
<dbReference type="Proteomes" id="UP000324504">
    <property type="component" value="Unassembled WGS sequence"/>
</dbReference>
<dbReference type="Proteomes" id="UP001194414">
    <property type="component" value="Unassembled WGS sequence"/>
</dbReference>
<evidence type="ECO:0000256" key="1">
    <source>
        <dbReference type="ARBA" id="ARBA00022679"/>
    </source>
</evidence>
<dbReference type="GO" id="GO:0016747">
    <property type="term" value="F:acyltransferase activity, transferring groups other than amino-acyl groups"/>
    <property type="evidence" value="ECO:0007669"/>
    <property type="project" value="InterPro"/>
</dbReference>
<dbReference type="EMBL" id="CP047142">
    <property type="protein sequence ID" value="QHQ67454.1"/>
    <property type="molecule type" value="Genomic_DNA"/>
</dbReference>
<reference evidence="4" key="7">
    <citation type="submission" date="2021-09" db="EMBL/GenBank/DDBJ databases">
        <authorList>
            <person name="Gilroy R."/>
        </authorList>
    </citation>
    <scope>NUCLEOTIDE SEQUENCE</scope>
    <source>
        <strain evidence="4">CHK194-22301</strain>
    </source>
</reference>
<dbReference type="Pfam" id="PF13508">
    <property type="entry name" value="Acetyltransf_7"/>
    <property type="match status" value="1"/>
</dbReference>
<accession>A0A109DEW4</accession>
<dbReference type="InterPro" id="IPR000182">
    <property type="entry name" value="GNAT_dom"/>
</dbReference>
<accession>A0A6P1TV82</accession>
<dbReference type="AlphaFoldDB" id="A0A109DEW4"/>
<reference evidence="7 10" key="1">
    <citation type="journal article" date="2016" name="Microbiology (Mosc.)">
        <title>Comparison of Lactobacillus crispatus isolates from Lactobacillus-dominated vaginal microbiomes with isolates from microbiomes containing bacterial vaginosis-associated bacteria.</title>
        <authorList>
            <person name="Abdelmaksoud A.A."/>
            <person name="Koparde V.N."/>
            <person name="Sheth N.U."/>
            <person name="Serrano M.G."/>
            <person name="Glascock A.L."/>
            <person name="Fettweis J.M."/>
            <person name="Strauss Iii J.F."/>
            <person name="Buck G.A."/>
            <person name="Jefferson K.K."/>
        </authorList>
    </citation>
    <scope>NUCLEOTIDE SEQUENCE [LARGE SCALE GENOMIC DNA]</scope>
    <source>
        <strain evidence="7 10">VMC3</strain>
    </source>
</reference>
<gene>
    <name evidence="7" type="ORF">AEL95_03985</name>
    <name evidence="5" type="ORF">F1C09_03385</name>
    <name evidence="6" type="ORF">F8251_01540</name>
    <name evidence="9" type="ORF">GSR61_01895</name>
    <name evidence="8" type="ORF">HYQ56_0705</name>
    <name evidence="4" type="ORF">K8V23_01495</name>
</gene>
<dbReference type="EMBL" id="JACCPP010000009">
    <property type="protein sequence ID" value="MBI1707726.1"/>
    <property type="molecule type" value="Genomic_DNA"/>
</dbReference>
<feature type="domain" description="N-acetyltransferase" evidence="3">
    <location>
        <begin position="1"/>
        <end position="147"/>
    </location>
</feature>
<dbReference type="PANTHER" id="PTHR43800:SF1">
    <property type="entry name" value="PEPTIDYL-LYSINE N-ACETYLTRANSFERASE YJAB"/>
    <property type="match status" value="1"/>
</dbReference>
<evidence type="ECO:0000313" key="4">
    <source>
        <dbReference type="EMBL" id="HJF09470.1"/>
    </source>
</evidence>
<dbReference type="PANTHER" id="PTHR43800">
    <property type="entry name" value="PEPTIDYL-LYSINE N-ACETYLTRANSFERASE YJAB"/>
    <property type="match status" value="1"/>
</dbReference>
<dbReference type="EMBL" id="LJGP01000013">
    <property type="protein sequence ID" value="KWU04180.1"/>
    <property type="molecule type" value="Genomic_DNA"/>
</dbReference>
<sequence>MQIRKYQESDFSTLCEIHDPARKQELAAANLTAAFIPFKIASQKEGLFDDYQVYVAQKDKTTVGFVAFNDEELGWLYVKPEYQHQGIGSQLIDFAIKNAGRPFYLEVLEGNPAQKLYLAKGFKTIQHESGKMPGNESFHVEVDLMKYEK</sequence>
<dbReference type="EMBL" id="VUAV01000012">
    <property type="protein sequence ID" value="KAA8813166.1"/>
    <property type="molecule type" value="Genomic_DNA"/>
</dbReference>
<proteinExistence type="predicted"/>
<dbReference type="EMBL" id="WBOB01000003">
    <property type="protein sequence ID" value="KAB1978162.1"/>
    <property type="molecule type" value="Genomic_DNA"/>
</dbReference>
<dbReference type="PATRIC" id="fig|47770.28.peg.209"/>
<reference evidence="8" key="5">
    <citation type="submission" date="2020-07" db="EMBL/GenBank/DDBJ databases">
        <title>Comparative genomics analyses of Lactobacillus crispatus isolated from different ecological niches.</title>
        <authorList>
            <person name="Mancino W."/>
            <person name="Mancabelli L."/>
            <person name="Lugli G.A."/>
            <person name="Milani C."/>
            <person name="Viappiani A."/>
            <person name="Anzalone R."/>
            <person name="Longhi G."/>
            <person name="Ventura M."/>
            <person name="Turroni F."/>
        </authorList>
    </citation>
    <scope>NUCLEOTIDE SEQUENCE</scope>
    <source>
        <strain evidence="8">LB65</strain>
    </source>
</reference>
<reference evidence="6 12" key="3">
    <citation type="submission" date="2019-09" db="EMBL/GenBank/DDBJ databases">
        <title>Investigation of probiotic properties of different lactic acid bacteria.</title>
        <authorList>
            <person name="Jaomanjaka F."/>
            <person name="Blanc P."/>
        </authorList>
    </citation>
    <scope>NUCLEOTIDE SEQUENCE [LARGE SCALE GENOMIC DNA]</scope>
    <source>
        <strain evidence="6 12">BIO6272</strain>
    </source>
</reference>
<evidence type="ECO:0000313" key="6">
    <source>
        <dbReference type="EMBL" id="KAB1978162.1"/>
    </source>
</evidence>
<dbReference type="SUPFAM" id="SSF55729">
    <property type="entry name" value="Acyl-CoA N-acyltransferases (Nat)"/>
    <property type="match status" value="1"/>
</dbReference>
<evidence type="ECO:0000313" key="10">
    <source>
        <dbReference type="Proteomes" id="UP000067598"/>
    </source>
</evidence>
<evidence type="ECO:0000313" key="5">
    <source>
        <dbReference type="EMBL" id="KAA8813166.1"/>
    </source>
</evidence>
<dbReference type="Proteomes" id="UP000430323">
    <property type="component" value="Unassembled WGS sequence"/>
</dbReference>
<evidence type="ECO:0000313" key="7">
    <source>
        <dbReference type="EMBL" id="KWU04180.1"/>
    </source>
</evidence>
<dbReference type="CDD" id="cd04301">
    <property type="entry name" value="NAT_SF"/>
    <property type="match status" value="1"/>
</dbReference>
<dbReference type="InterPro" id="IPR016181">
    <property type="entry name" value="Acyl_CoA_acyltransferase"/>
</dbReference>
<evidence type="ECO:0000313" key="13">
    <source>
        <dbReference type="Proteomes" id="UP000464915"/>
    </source>
</evidence>
<protein>
    <submittedName>
        <fullName evidence="7 8">Acetyltransferase</fullName>
    </submittedName>
    <submittedName>
        <fullName evidence="4">GNAT family N-acetyltransferase</fullName>
    </submittedName>
</protein>
<organism evidence="7 10">
    <name type="scientific">Lactobacillus crispatus</name>
    <dbReference type="NCBI Taxonomy" id="47770"/>
    <lineage>
        <taxon>Bacteria</taxon>
        <taxon>Bacillati</taxon>
        <taxon>Bacillota</taxon>
        <taxon>Bacilli</taxon>
        <taxon>Lactobacillales</taxon>
        <taxon>Lactobacillaceae</taxon>
        <taxon>Lactobacillus</taxon>
    </lineage>
</organism>
<evidence type="ECO:0000313" key="11">
    <source>
        <dbReference type="Proteomes" id="UP000324504"/>
    </source>
</evidence>
<evidence type="ECO:0000313" key="9">
    <source>
        <dbReference type="EMBL" id="QHQ67454.1"/>
    </source>
</evidence>
<dbReference type="Gene3D" id="3.40.630.30">
    <property type="match status" value="1"/>
</dbReference>
<evidence type="ECO:0000256" key="2">
    <source>
        <dbReference type="ARBA" id="ARBA00023315"/>
    </source>
</evidence>